<keyword evidence="2" id="KW-0677">Repeat</keyword>
<feature type="repeat" description="PPR" evidence="3">
    <location>
        <begin position="658"/>
        <end position="692"/>
    </location>
</feature>
<gene>
    <name evidence="4" type="ORF">SLEP1_g41273</name>
</gene>
<dbReference type="InterPro" id="IPR011990">
    <property type="entry name" value="TPR-like_helical_dom_sf"/>
</dbReference>
<dbReference type="AlphaFoldDB" id="A0AAV5L6Z6"/>
<organism evidence="4 5">
    <name type="scientific">Rubroshorea leprosula</name>
    <dbReference type="NCBI Taxonomy" id="152421"/>
    <lineage>
        <taxon>Eukaryota</taxon>
        <taxon>Viridiplantae</taxon>
        <taxon>Streptophyta</taxon>
        <taxon>Embryophyta</taxon>
        <taxon>Tracheophyta</taxon>
        <taxon>Spermatophyta</taxon>
        <taxon>Magnoliopsida</taxon>
        <taxon>eudicotyledons</taxon>
        <taxon>Gunneridae</taxon>
        <taxon>Pentapetalae</taxon>
        <taxon>rosids</taxon>
        <taxon>malvids</taxon>
        <taxon>Malvales</taxon>
        <taxon>Dipterocarpaceae</taxon>
        <taxon>Rubroshorea</taxon>
    </lineage>
</organism>
<comment type="caution">
    <text evidence="4">The sequence shown here is derived from an EMBL/GenBank/DDBJ whole genome shotgun (WGS) entry which is preliminary data.</text>
</comment>
<evidence type="ECO:0000256" key="2">
    <source>
        <dbReference type="ARBA" id="ARBA00022737"/>
    </source>
</evidence>
<accession>A0AAV5L6Z6</accession>
<feature type="repeat" description="PPR" evidence="3">
    <location>
        <begin position="519"/>
        <end position="553"/>
    </location>
</feature>
<dbReference type="PROSITE" id="PS51375">
    <property type="entry name" value="PPR"/>
    <property type="match status" value="8"/>
</dbReference>
<dbReference type="PANTHER" id="PTHR47447">
    <property type="entry name" value="OS03G0856100 PROTEIN"/>
    <property type="match status" value="1"/>
</dbReference>
<feature type="repeat" description="PPR" evidence="3">
    <location>
        <begin position="378"/>
        <end position="412"/>
    </location>
</feature>
<evidence type="ECO:0000313" key="5">
    <source>
        <dbReference type="Proteomes" id="UP001054252"/>
    </source>
</evidence>
<feature type="repeat" description="PPR" evidence="3">
    <location>
        <begin position="343"/>
        <end position="377"/>
    </location>
</feature>
<feature type="repeat" description="PPR" evidence="3">
    <location>
        <begin position="413"/>
        <end position="447"/>
    </location>
</feature>
<protein>
    <recommendedName>
        <fullName evidence="6">Pentatricopeptide repeat-containing protein</fullName>
    </recommendedName>
</protein>
<feature type="repeat" description="PPR" evidence="3">
    <location>
        <begin position="589"/>
        <end position="623"/>
    </location>
</feature>
<comment type="similarity">
    <text evidence="1">Belongs to the PPR family. P subfamily.</text>
</comment>
<dbReference type="InterPro" id="IPR002885">
    <property type="entry name" value="PPR_rpt"/>
</dbReference>
<evidence type="ECO:0000256" key="3">
    <source>
        <dbReference type="PROSITE-ProRule" id="PRU00708"/>
    </source>
</evidence>
<evidence type="ECO:0008006" key="6">
    <source>
        <dbReference type="Google" id="ProtNLM"/>
    </source>
</evidence>
<dbReference type="Proteomes" id="UP001054252">
    <property type="component" value="Unassembled WGS sequence"/>
</dbReference>
<evidence type="ECO:0000313" key="4">
    <source>
        <dbReference type="EMBL" id="GKV32681.1"/>
    </source>
</evidence>
<dbReference type="NCBIfam" id="TIGR00756">
    <property type="entry name" value="PPR"/>
    <property type="match status" value="2"/>
</dbReference>
<dbReference type="Pfam" id="PF13041">
    <property type="entry name" value="PPR_2"/>
    <property type="match status" value="2"/>
</dbReference>
<evidence type="ECO:0000256" key="1">
    <source>
        <dbReference type="ARBA" id="ARBA00007626"/>
    </source>
</evidence>
<dbReference type="Pfam" id="PF01535">
    <property type="entry name" value="PPR"/>
    <property type="match status" value="6"/>
</dbReference>
<proteinExistence type="inferred from homology"/>
<dbReference type="EMBL" id="BPVZ01000097">
    <property type="protein sequence ID" value="GKV32681.1"/>
    <property type="molecule type" value="Genomic_DNA"/>
</dbReference>
<dbReference type="PANTHER" id="PTHR47447:SF28">
    <property type="entry name" value="PENTACOTRIPEPTIDE-REPEAT REGION OF PRORP DOMAIN-CONTAINING PROTEIN"/>
    <property type="match status" value="1"/>
</dbReference>
<keyword evidence="5" id="KW-1185">Reference proteome</keyword>
<reference evidence="4 5" key="1">
    <citation type="journal article" date="2021" name="Commun. Biol.">
        <title>The genome of Shorea leprosula (Dipterocarpaceae) highlights the ecological relevance of drought in aseasonal tropical rainforests.</title>
        <authorList>
            <person name="Ng K.K.S."/>
            <person name="Kobayashi M.J."/>
            <person name="Fawcett J.A."/>
            <person name="Hatakeyama M."/>
            <person name="Paape T."/>
            <person name="Ng C.H."/>
            <person name="Ang C.C."/>
            <person name="Tnah L.H."/>
            <person name="Lee C.T."/>
            <person name="Nishiyama T."/>
            <person name="Sese J."/>
            <person name="O'Brien M.J."/>
            <person name="Copetti D."/>
            <person name="Mohd Noor M.I."/>
            <person name="Ong R.C."/>
            <person name="Putra M."/>
            <person name="Sireger I.Z."/>
            <person name="Indrioko S."/>
            <person name="Kosugi Y."/>
            <person name="Izuno A."/>
            <person name="Isagi Y."/>
            <person name="Lee S.L."/>
            <person name="Shimizu K.K."/>
        </authorList>
    </citation>
    <scope>NUCLEOTIDE SEQUENCE [LARGE SCALE GENOMIC DNA]</scope>
    <source>
        <strain evidence="4">214</strain>
    </source>
</reference>
<feature type="repeat" description="PPR" evidence="3">
    <location>
        <begin position="829"/>
        <end position="863"/>
    </location>
</feature>
<sequence>MLSIKYVAKSAGSLLSRDAHFCFYSSLLLARPPISSDVPKLNAQDIVASFKSWFKARESSVADQIFTILTANESTQDGVTSTHHDADIALAQLNLRLTEKLVLEVLSHGASCKDVLPCLKFFDWAGRQPGFCHTRSTFYSIFKILSRAKLMSLTLQFLQDFKTHRLIPSIRFHETLVMGYAIAGKPDVALQLFGRMRFQGLDLDPFSYHVILNAFVEEGFYDAADMISQQISLRGFDSDVTYSIKVKSFCKQSKLEEAQRYILKLLESGKEIGGGVVSVVVDALCKHKMFERAGRLMEEHKERCIPMERSYGIWLRNLTQAGKIDGALEFLRSKKQLEGYVPEVFRYNYLIFRLLRENRLEDVCDLLIEMEENQISPDKVTMNAVLCFFCKAGMLDVSIELYNSRSEFGLSPNTMAYNYLINTLCGYGSVEEAYKMLKNSIHHGYFPGRKTFSILADALCSAGELDKMKELVFFALERKFVPSSYICNKFIGALCRSRRMEDGYLIHGELNRILNKSIGKNYYSNLIHSFSESKRGDIAARLLIEMQERGHKPVRRLFRAVILCLFKMENPQRQFFRLLEMQLSHHGPSAEIYDFFVDGAGHAKRPELAREVYEMMWKSGIEPSLKSDIHMLKAYLNNGRIADALNFFNDLCQRRKIGRKLYDVIVVGLCQSNKPDFALDVIQQMKDHMLVPSKECYEVLIQLLCRSGNYDLAVNLVNDFEKTRHRITTFTGNVLLLHAYKNKKLYETWIQMRDMQDETSNVSLLGLLIGVFSGCIRVPNFENLEEMIEQCFRPDIYTYNLLLRKLCRSEMDQACELFDRICQKGYVPDQWTYEIMLNGFLNHGGRAEAKRWVEEMSRKGFGQTRRILLSV</sequence>
<name>A0AAV5L6Z6_9ROSI</name>
<feature type="repeat" description="PPR" evidence="3">
    <location>
        <begin position="795"/>
        <end position="828"/>
    </location>
</feature>
<dbReference type="Gene3D" id="1.25.40.10">
    <property type="entry name" value="Tetratricopeptide repeat domain"/>
    <property type="match status" value="7"/>
</dbReference>